<organism evidence="2 3">
    <name type="scientific">Liparis tanakae</name>
    <name type="common">Tanaka's snailfish</name>
    <dbReference type="NCBI Taxonomy" id="230148"/>
    <lineage>
        <taxon>Eukaryota</taxon>
        <taxon>Metazoa</taxon>
        <taxon>Chordata</taxon>
        <taxon>Craniata</taxon>
        <taxon>Vertebrata</taxon>
        <taxon>Euteleostomi</taxon>
        <taxon>Actinopterygii</taxon>
        <taxon>Neopterygii</taxon>
        <taxon>Teleostei</taxon>
        <taxon>Neoteleostei</taxon>
        <taxon>Acanthomorphata</taxon>
        <taxon>Eupercaria</taxon>
        <taxon>Perciformes</taxon>
        <taxon>Cottioidei</taxon>
        <taxon>Cottales</taxon>
        <taxon>Liparidae</taxon>
        <taxon>Liparis</taxon>
    </lineage>
</organism>
<dbReference type="EMBL" id="SRLO01000257">
    <property type="protein sequence ID" value="TNN64210.1"/>
    <property type="molecule type" value="Genomic_DNA"/>
</dbReference>
<accession>A0A4Z2HF82</accession>
<dbReference type="AlphaFoldDB" id="A0A4Z2HF82"/>
<gene>
    <name evidence="2" type="ORF">EYF80_025578</name>
</gene>
<evidence type="ECO:0000313" key="2">
    <source>
        <dbReference type="EMBL" id="TNN64210.1"/>
    </source>
</evidence>
<sequence>MNEIGLKHRGTRRESQTDNMPADAVGMITARMEEKKKTSGRRVPIAYIADGLPTMHGGSREGTPREAPLHSDKLAGTTKKKEVKKISEDERPTFVVTACAGELPRLLAGSLCVVCAERRLIISSPRSVDSAGSLGMKTFPAELMNWAADMEEEALCSFLFLFLHLHESRLTLRWAVNTRKPFNPPVTFKCTSIFYPWGQFDPSN</sequence>
<dbReference type="Proteomes" id="UP000314294">
    <property type="component" value="Unassembled WGS sequence"/>
</dbReference>
<evidence type="ECO:0000313" key="3">
    <source>
        <dbReference type="Proteomes" id="UP000314294"/>
    </source>
</evidence>
<proteinExistence type="predicted"/>
<name>A0A4Z2HF82_9TELE</name>
<evidence type="ECO:0000256" key="1">
    <source>
        <dbReference type="SAM" id="MobiDB-lite"/>
    </source>
</evidence>
<reference evidence="2 3" key="1">
    <citation type="submission" date="2019-03" db="EMBL/GenBank/DDBJ databases">
        <title>First draft genome of Liparis tanakae, snailfish: a comprehensive survey of snailfish specific genes.</title>
        <authorList>
            <person name="Kim W."/>
            <person name="Song I."/>
            <person name="Jeong J.-H."/>
            <person name="Kim D."/>
            <person name="Kim S."/>
            <person name="Ryu S."/>
            <person name="Song J.Y."/>
            <person name="Lee S.K."/>
        </authorList>
    </citation>
    <scope>NUCLEOTIDE SEQUENCE [LARGE SCALE GENOMIC DNA]</scope>
    <source>
        <tissue evidence="2">Muscle</tissue>
    </source>
</reference>
<keyword evidence="3" id="KW-1185">Reference proteome</keyword>
<feature type="region of interest" description="Disordered" evidence="1">
    <location>
        <begin position="51"/>
        <end position="71"/>
    </location>
</feature>
<comment type="caution">
    <text evidence="2">The sequence shown here is derived from an EMBL/GenBank/DDBJ whole genome shotgun (WGS) entry which is preliminary data.</text>
</comment>
<protein>
    <submittedName>
        <fullName evidence="2">Uncharacterized protein</fullName>
    </submittedName>
</protein>
<feature type="compositionally biased region" description="Basic and acidic residues" evidence="1">
    <location>
        <begin position="58"/>
        <end position="71"/>
    </location>
</feature>
<feature type="region of interest" description="Disordered" evidence="1">
    <location>
        <begin position="1"/>
        <end position="22"/>
    </location>
</feature>